<dbReference type="AlphaFoldDB" id="A0A291GB20"/>
<name>A0A291GB20_9RHOB</name>
<keyword evidence="3" id="KW-1185">Reference proteome</keyword>
<evidence type="ECO:0000313" key="2">
    <source>
        <dbReference type="EMBL" id="ATG47348.1"/>
    </source>
</evidence>
<reference evidence="2 3" key="1">
    <citation type="submission" date="2017-06" db="EMBL/GenBank/DDBJ databases">
        <title>Celeribacter sp. TSPH2 complete genome sequence.</title>
        <authorList>
            <person name="Woo J.-H."/>
            <person name="Kim H.-S."/>
        </authorList>
    </citation>
    <scope>NUCLEOTIDE SEQUENCE [LARGE SCALE GENOMIC DNA]</scope>
    <source>
        <strain evidence="2 3">TSPH2</strain>
    </source>
</reference>
<evidence type="ECO:0000256" key="1">
    <source>
        <dbReference type="SAM" id="Phobius"/>
    </source>
</evidence>
<proteinExistence type="predicted"/>
<dbReference type="KEGG" id="ceh:CEW89_07050"/>
<evidence type="ECO:0000313" key="3">
    <source>
        <dbReference type="Proteomes" id="UP000217935"/>
    </source>
</evidence>
<gene>
    <name evidence="2" type="ORF">CEW89_07050</name>
</gene>
<dbReference type="EMBL" id="CP022196">
    <property type="protein sequence ID" value="ATG47348.1"/>
    <property type="molecule type" value="Genomic_DNA"/>
</dbReference>
<dbReference type="Proteomes" id="UP000217935">
    <property type="component" value="Chromosome"/>
</dbReference>
<dbReference type="RefSeq" id="WP_096805418.1">
    <property type="nucleotide sequence ID" value="NZ_CP022196.1"/>
</dbReference>
<keyword evidence="1" id="KW-0472">Membrane</keyword>
<keyword evidence="1" id="KW-0812">Transmembrane</keyword>
<keyword evidence="1" id="KW-1133">Transmembrane helix</keyword>
<accession>A0A291GB20</accession>
<dbReference type="STRING" id="1758178.GCA_001550095_00061"/>
<organism evidence="2 3">
    <name type="scientific">Celeribacter ethanolicus</name>
    <dbReference type="NCBI Taxonomy" id="1758178"/>
    <lineage>
        <taxon>Bacteria</taxon>
        <taxon>Pseudomonadati</taxon>
        <taxon>Pseudomonadota</taxon>
        <taxon>Alphaproteobacteria</taxon>
        <taxon>Rhodobacterales</taxon>
        <taxon>Roseobacteraceae</taxon>
        <taxon>Celeribacter</taxon>
    </lineage>
</organism>
<evidence type="ECO:0008006" key="4">
    <source>
        <dbReference type="Google" id="ProtNLM"/>
    </source>
</evidence>
<sequence>MTNQIALGLAIVILIALGLDFGLTGGAGSLFLAREWLRLIHWIAFWR</sequence>
<feature type="transmembrane region" description="Helical" evidence="1">
    <location>
        <begin position="6"/>
        <end position="33"/>
    </location>
</feature>
<protein>
    <recommendedName>
        <fullName evidence="4">Glyceraldehyde-3-phosphate dehydrogenase</fullName>
    </recommendedName>
</protein>